<reference evidence="1 2" key="1">
    <citation type="submission" date="2013-07" db="EMBL/GenBank/DDBJ databases">
        <authorList>
            <consortium name="DOE Joint Genome Institute"/>
            <person name="Reeve W."/>
            <person name="Huntemann M."/>
            <person name="Han J."/>
            <person name="Chen A."/>
            <person name="Kyrpides N."/>
            <person name="Mavromatis K."/>
            <person name="Markowitz V."/>
            <person name="Palaniappan K."/>
            <person name="Ivanova N."/>
            <person name="Schaumberg A."/>
            <person name="Pati A."/>
            <person name="Liolios K."/>
            <person name="Nordberg H.P."/>
            <person name="Cantor M.N."/>
            <person name="Hua S.X."/>
            <person name="Woyke T."/>
        </authorList>
    </citation>
    <scope>NUCLEOTIDE SEQUENCE [LARGE SCALE GENOMIC DNA]</scope>
    <source>
        <strain evidence="1 2">DSM 43889</strain>
    </source>
</reference>
<proteinExistence type="predicted"/>
<dbReference type="EMBL" id="AUBJ02000001">
    <property type="protein sequence ID" value="MCP2331714.1"/>
    <property type="molecule type" value="Genomic_DNA"/>
</dbReference>
<evidence type="ECO:0000313" key="2">
    <source>
        <dbReference type="Proteomes" id="UP000791080"/>
    </source>
</evidence>
<gene>
    <name evidence="1" type="ORF">G443_001984</name>
</gene>
<organism evidence="1 2">
    <name type="scientific">Actinoalloteichus caeruleus DSM 43889</name>
    <dbReference type="NCBI Taxonomy" id="1120930"/>
    <lineage>
        <taxon>Bacteria</taxon>
        <taxon>Bacillati</taxon>
        <taxon>Actinomycetota</taxon>
        <taxon>Actinomycetes</taxon>
        <taxon>Pseudonocardiales</taxon>
        <taxon>Pseudonocardiaceae</taxon>
        <taxon>Actinoalloteichus</taxon>
        <taxon>Actinoalloteichus cyanogriseus</taxon>
    </lineage>
</organism>
<sequence>MQPTPARHEHDDTRGRAERLRQEVLSHPAVERLDESRTSAVDTLLPGARIRGVAVGEAGEPVAIAVVLRFGASIPQVVRELRSLARTVVGDVPVDVTVADVVVSTEPPAPRVASGR</sequence>
<reference evidence="1 2" key="2">
    <citation type="submission" date="2022-06" db="EMBL/GenBank/DDBJ databases">
        <title>Genomic Encyclopedia of Type Strains, Phase I: the one thousand microbial genomes (KMG-I) project.</title>
        <authorList>
            <person name="Kyrpides N."/>
        </authorList>
    </citation>
    <scope>NUCLEOTIDE SEQUENCE [LARGE SCALE GENOMIC DNA]</scope>
    <source>
        <strain evidence="1 2">DSM 43889</strain>
    </source>
</reference>
<comment type="caution">
    <text evidence="1">The sequence shown here is derived from an EMBL/GenBank/DDBJ whole genome shotgun (WGS) entry which is preliminary data.</text>
</comment>
<accession>A0ABT1JHF5</accession>
<protein>
    <recommendedName>
        <fullName evidence="3">Asp23/Gls24 family envelope stress response protein</fullName>
    </recommendedName>
</protein>
<evidence type="ECO:0008006" key="3">
    <source>
        <dbReference type="Google" id="ProtNLM"/>
    </source>
</evidence>
<keyword evidence="2" id="KW-1185">Reference proteome</keyword>
<dbReference type="RefSeq" id="WP_026418363.1">
    <property type="nucleotide sequence ID" value="NZ_AUBJ02000001.1"/>
</dbReference>
<evidence type="ECO:0000313" key="1">
    <source>
        <dbReference type="EMBL" id="MCP2331714.1"/>
    </source>
</evidence>
<dbReference type="Proteomes" id="UP000791080">
    <property type="component" value="Unassembled WGS sequence"/>
</dbReference>
<name>A0ABT1JHF5_ACTCY</name>